<sequence length="402" mass="41314">MATILPTGETTFLDANGIPLAGGTVSFYIPGTMSPKDTYLDSQQLILNTNPVILDSAGRAVIFGAGSYRQIVKDALGNLIWDQATGEPNVGIVSAGGTSGGAANAQTLAAGTFNGTDGATIQFIAGLSNTGPMTMAAGGGAPVSVLKNGVSGPVPLVIGDIVSGNVYSIAYSTSLAAFQLLTSIPPTFTIASQPAAEAGTNNTDLMTPLRTRQATQQPRADLASDATTNLGSLSTQFIRVSGTNTITSFGIADAGTRKKIVFSDVLSIVANATSMVLPNGGLNIATRAGDTCEAISLGSGNWVVVDYQRANGGLVNPGQILGTIQDVAGARVAGTNYQNFGDRWRLVSARFSTVASGSVGETTTSMMPVYVLGGVAVLMWVPPFWYYRIDGGTTLAWYETTS</sequence>
<dbReference type="EMBL" id="JBHMAA010000032">
    <property type="protein sequence ID" value="MFB9952025.1"/>
    <property type="molecule type" value="Genomic_DNA"/>
</dbReference>
<protein>
    <submittedName>
        <fullName evidence="1">Uncharacterized protein</fullName>
    </submittedName>
</protein>
<name>A0ABV6AN29_9HYPH</name>
<proteinExistence type="predicted"/>
<organism evidence="1 2">
    <name type="scientific">Rhizobium puerariae</name>
    <dbReference type="NCBI Taxonomy" id="1585791"/>
    <lineage>
        <taxon>Bacteria</taxon>
        <taxon>Pseudomonadati</taxon>
        <taxon>Pseudomonadota</taxon>
        <taxon>Alphaproteobacteria</taxon>
        <taxon>Hyphomicrobiales</taxon>
        <taxon>Rhizobiaceae</taxon>
        <taxon>Rhizobium/Agrobacterium group</taxon>
        <taxon>Rhizobium</taxon>
    </lineage>
</organism>
<evidence type="ECO:0000313" key="2">
    <source>
        <dbReference type="Proteomes" id="UP001589692"/>
    </source>
</evidence>
<keyword evidence="2" id="KW-1185">Reference proteome</keyword>
<dbReference type="RefSeq" id="WP_377264842.1">
    <property type="nucleotide sequence ID" value="NZ_JBHMAA010000032.1"/>
</dbReference>
<reference evidence="1 2" key="1">
    <citation type="submission" date="2024-09" db="EMBL/GenBank/DDBJ databases">
        <authorList>
            <person name="Sun Q."/>
            <person name="Mori K."/>
        </authorList>
    </citation>
    <scope>NUCLEOTIDE SEQUENCE [LARGE SCALE GENOMIC DNA]</scope>
    <source>
        <strain evidence="1 2">TBRC 4938</strain>
    </source>
</reference>
<evidence type="ECO:0000313" key="1">
    <source>
        <dbReference type="EMBL" id="MFB9952025.1"/>
    </source>
</evidence>
<dbReference type="Proteomes" id="UP001589692">
    <property type="component" value="Unassembled WGS sequence"/>
</dbReference>
<comment type="caution">
    <text evidence="1">The sequence shown here is derived from an EMBL/GenBank/DDBJ whole genome shotgun (WGS) entry which is preliminary data.</text>
</comment>
<accession>A0ABV6AN29</accession>
<gene>
    <name evidence="1" type="ORF">ACFFP0_24515</name>
</gene>